<proteinExistence type="predicted"/>
<dbReference type="GO" id="GO:0015074">
    <property type="term" value="P:DNA integration"/>
    <property type="evidence" value="ECO:0007669"/>
    <property type="project" value="InterPro"/>
</dbReference>
<feature type="compositionally biased region" description="Basic and acidic residues" evidence="1">
    <location>
        <begin position="459"/>
        <end position="469"/>
    </location>
</feature>
<dbReference type="Gramene" id="GBG74425">
    <property type="protein sequence ID" value="GBG74425"/>
    <property type="gene ID" value="CBR_g18837"/>
</dbReference>
<dbReference type="GO" id="GO:0003676">
    <property type="term" value="F:nucleic acid binding"/>
    <property type="evidence" value="ECO:0007669"/>
    <property type="project" value="InterPro"/>
</dbReference>
<dbReference type="PANTHER" id="PTHR37984:SF5">
    <property type="entry name" value="PROTEIN NYNRIN-LIKE"/>
    <property type="match status" value="1"/>
</dbReference>
<name>A0A388KWI4_CHABU</name>
<sequence>MMREGCVSGELLIQTLEKGAPAVVAELREGPVTIRGRKEEKDSWGAIVGPKEELLAMVVEGGREAAMSLVESWERRELQLMVNQMQERQDNGTEFVNQEVLGILKRLCVPIKLIEPYHPEANAPVERWHRILKNTIAKLAAGNLGSWPRYLKQAVFSENMTPKRTTGCIPAKLWYEREIDFPEEALIPTWNKFDDDPRMTIEELIEARCQQVLRNEEVMEDIANRVLDSGMRDKARWDQVKNIREEPLQVRETVLDQEKNLRKEKMEFDNENDSGAINRPSEGGGAGPSRERRTAKRKLYIGYMSKHVVGRGARKQVCRGSSPLRNGEGIYISSGSESEEEKADMGERVQASAEGRAERCEQHEPWHVENEGRQDMCDGREDGKERGEIPREEQSGHDSCEGRCPNFEEGYGRRTEIPYNLDPKNFTSEFSPVRSAEDEDEEEEVQEIIEISSGDERDEISKPREERRPPTNQPREGPSRWEDEFGPTPSHWF</sequence>
<dbReference type="InterPro" id="IPR036397">
    <property type="entry name" value="RNaseH_sf"/>
</dbReference>
<evidence type="ECO:0000313" key="3">
    <source>
        <dbReference type="EMBL" id="GBG74425.1"/>
    </source>
</evidence>
<dbReference type="InterPro" id="IPR001584">
    <property type="entry name" value="Integrase_cat-core"/>
</dbReference>
<dbReference type="PANTHER" id="PTHR37984">
    <property type="entry name" value="PROTEIN CBG26694"/>
    <property type="match status" value="1"/>
</dbReference>
<evidence type="ECO:0000256" key="1">
    <source>
        <dbReference type="SAM" id="MobiDB-lite"/>
    </source>
</evidence>
<dbReference type="Gene3D" id="3.30.420.10">
    <property type="entry name" value="Ribonuclease H-like superfamily/Ribonuclease H"/>
    <property type="match status" value="1"/>
</dbReference>
<protein>
    <recommendedName>
        <fullName evidence="2">Integrase catalytic domain-containing protein</fullName>
    </recommendedName>
</protein>
<dbReference type="EMBL" id="BFEA01000202">
    <property type="protein sequence ID" value="GBG74425.1"/>
    <property type="molecule type" value="Genomic_DNA"/>
</dbReference>
<feature type="region of interest" description="Disordered" evidence="1">
    <location>
        <begin position="264"/>
        <end position="293"/>
    </location>
</feature>
<dbReference type="InterPro" id="IPR050951">
    <property type="entry name" value="Retrovirus_Pol_polyprotein"/>
</dbReference>
<feature type="compositionally biased region" description="Low complexity" evidence="1">
    <location>
        <begin position="327"/>
        <end position="336"/>
    </location>
</feature>
<feature type="compositionally biased region" description="Basic and acidic residues" evidence="1">
    <location>
        <begin position="355"/>
        <end position="401"/>
    </location>
</feature>
<evidence type="ECO:0000259" key="2">
    <source>
        <dbReference type="PROSITE" id="PS50994"/>
    </source>
</evidence>
<dbReference type="SUPFAM" id="SSF53098">
    <property type="entry name" value="Ribonuclease H-like"/>
    <property type="match status" value="1"/>
</dbReference>
<evidence type="ECO:0000313" key="4">
    <source>
        <dbReference type="Proteomes" id="UP000265515"/>
    </source>
</evidence>
<dbReference type="OrthoDB" id="413361at2759"/>
<dbReference type="InterPro" id="IPR012337">
    <property type="entry name" value="RNaseH-like_sf"/>
</dbReference>
<feature type="domain" description="Integrase catalytic" evidence="2">
    <location>
        <begin position="17"/>
        <end position="178"/>
    </location>
</feature>
<feature type="compositionally biased region" description="Acidic residues" evidence="1">
    <location>
        <begin position="437"/>
        <end position="447"/>
    </location>
</feature>
<organism evidence="3 4">
    <name type="scientific">Chara braunii</name>
    <name type="common">Braun's stonewort</name>
    <dbReference type="NCBI Taxonomy" id="69332"/>
    <lineage>
        <taxon>Eukaryota</taxon>
        <taxon>Viridiplantae</taxon>
        <taxon>Streptophyta</taxon>
        <taxon>Charophyceae</taxon>
        <taxon>Charales</taxon>
        <taxon>Characeae</taxon>
        <taxon>Chara</taxon>
    </lineage>
</organism>
<reference evidence="3 4" key="1">
    <citation type="journal article" date="2018" name="Cell">
        <title>The Chara Genome: Secondary Complexity and Implications for Plant Terrestrialization.</title>
        <authorList>
            <person name="Nishiyama T."/>
            <person name="Sakayama H."/>
            <person name="Vries J.D."/>
            <person name="Buschmann H."/>
            <person name="Saint-Marcoux D."/>
            <person name="Ullrich K.K."/>
            <person name="Haas F.B."/>
            <person name="Vanderstraeten L."/>
            <person name="Becker D."/>
            <person name="Lang D."/>
            <person name="Vosolsobe S."/>
            <person name="Rombauts S."/>
            <person name="Wilhelmsson P.K.I."/>
            <person name="Janitza P."/>
            <person name="Kern R."/>
            <person name="Heyl A."/>
            <person name="Rumpler F."/>
            <person name="Villalobos L.I.A.C."/>
            <person name="Clay J.M."/>
            <person name="Skokan R."/>
            <person name="Toyoda A."/>
            <person name="Suzuki Y."/>
            <person name="Kagoshima H."/>
            <person name="Schijlen E."/>
            <person name="Tajeshwar N."/>
            <person name="Catarino B."/>
            <person name="Hetherington A.J."/>
            <person name="Saltykova A."/>
            <person name="Bonnot C."/>
            <person name="Breuninger H."/>
            <person name="Symeonidi A."/>
            <person name="Radhakrishnan G.V."/>
            <person name="Van Nieuwerburgh F."/>
            <person name="Deforce D."/>
            <person name="Chang C."/>
            <person name="Karol K.G."/>
            <person name="Hedrich R."/>
            <person name="Ulvskov P."/>
            <person name="Glockner G."/>
            <person name="Delwiche C.F."/>
            <person name="Petrasek J."/>
            <person name="Van de Peer Y."/>
            <person name="Friml J."/>
            <person name="Beilby M."/>
            <person name="Dolan L."/>
            <person name="Kohara Y."/>
            <person name="Sugano S."/>
            <person name="Fujiyama A."/>
            <person name="Delaux P.-M."/>
            <person name="Quint M."/>
            <person name="TheiBen G."/>
            <person name="Hagemann M."/>
            <person name="Harholt J."/>
            <person name="Dunand C."/>
            <person name="Zachgo S."/>
            <person name="Langdale J."/>
            <person name="Maumus F."/>
            <person name="Straeten D.V.D."/>
            <person name="Gould S.B."/>
            <person name="Rensing S.A."/>
        </authorList>
    </citation>
    <scope>NUCLEOTIDE SEQUENCE [LARGE SCALE GENOMIC DNA]</scope>
    <source>
        <strain evidence="3 4">S276</strain>
    </source>
</reference>
<gene>
    <name evidence="3" type="ORF">CBR_g18837</name>
</gene>
<dbReference type="Proteomes" id="UP000265515">
    <property type="component" value="Unassembled WGS sequence"/>
</dbReference>
<comment type="caution">
    <text evidence="3">The sequence shown here is derived from an EMBL/GenBank/DDBJ whole genome shotgun (WGS) entry which is preliminary data.</text>
</comment>
<dbReference type="AlphaFoldDB" id="A0A388KWI4"/>
<keyword evidence="4" id="KW-1185">Reference proteome</keyword>
<feature type="region of interest" description="Disordered" evidence="1">
    <location>
        <begin position="312"/>
        <end position="493"/>
    </location>
</feature>
<dbReference type="PROSITE" id="PS50994">
    <property type="entry name" value="INTEGRASE"/>
    <property type="match status" value="1"/>
</dbReference>
<accession>A0A388KWI4</accession>